<dbReference type="GO" id="GO:1990433">
    <property type="term" value="C:CSL-Notch-Mastermind transcription factor complex"/>
    <property type="evidence" value="ECO:0007669"/>
    <property type="project" value="UniProtKB-ARBA"/>
</dbReference>
<dbReference type="SUPFAM" id="SSF81296">
    <property type="entry name" value="E set domains"/>
    <property type="match status" value="1"/>
</dbReference>
<dbReference type="Pfam" id="PF09271">
    <property type="entry name" value="LAG1-DNAbind"/>
    <property type="match status" value="1"/>
</dbReference>
<keyword evidence="10" id="KW-0539">Nucleus</keyword>
<dbReference type="GO" id="GO:0001228">
    <property type="term" value="F:DNA-binding transcription activator activity, RNA polymerase II-specific"/>
    <property type="evidence" value="ECO:0007669"/>
    <property type="project" value="InterPro"/>
</dbReference>
<dbReference type="EMBL" id="JAFNEN010000326">
    <property type="protein sequence ID" value="KAG8185700.1"/>
    <property type="molecule type" value="Genomic_DNA"/>
</dbReference>
<keyword evidence="4" id="KW-0677">Repeat</keyword>
<dbReference type="CDD" id="cd01176">
    <property type="entry name" value="IPT_RBP-Jkappa"/>
    <property type="match status" value="1"/>
</dbReference>
<evidence type="ECO:0000313" key="15">
    <source>
        <dbReference type="Proteomes" id="UP000827092"/>
    </source>
</evidence>
<dbReference type="FunFam" id="2.60.40.1450:FF:000001">
    <property type="entry name" value="Recombining binding protein suppressor of hairless"/>
    <property type="match status" value="1"/>
</dbReference>
<evidence type="ECO:0000256" key="6">
    <source>
        <dbReference type="ARBA" id="ARBA00023015"/>
    </source>
</evidence>
<feature type="domain" description="Beta-trefoil DNA-binding" evidence="13">
    <location>
        <begin position="340"/>
        <end position="485"/>
    </location>
</feature>
<dbReference type="InterPro" id="IPR037095">
    <property type="entry name" value="RBP-J/Cbf11_DNA-bd_sf"/>
</dbReference>
<keyword evidence="6" id="KW-0805">Transcription regulation</keyword>
<comment type="caution">
    <text evidence="14">The sequence shown here is derived from an EMBL/GenBank/DDBJ whole genome shotgun (WGS) entry which is preliminary data.</text>
</comment>
<feature type="compositionally biased region" description="Pro residues" evidence="11">
    <location>
        <begin position="182"/>
        <end position="192"/>
    </location>
</feature>
<evidence type="ECO:0008006" key="16">
    <source>
        <dbReference type="Google" id="ProtNLM"/>
    </source>
</evidence>
<evidence type="ECO:0000259" key="12">
    <source>
        <dbReference type="SMART" id="SM01267"/>
    </source>
</evidence>
<dbReference type="Gene3D" id="2.60.40.1450">
    <property type="entry name" value="LAG1, DNA binding domain"/>
    <property type="match status" value="1"/>
</dbReference>
<evidence type="ECO:0000259" key="13">
    <source>
        <dbReference type="SMART" id="SM01268"/>
    </source>
</evidence>
<proteinExistence type="inferred from homology"/>
<dbReference type="FunFam" id="2.60.40.10:FF:000074">
    <property type="entry name" value="Recombining binding protein suppressor of hairless, putative"/>
    <property type="match status" value="1"/>
</dbReference>
<dbReference type="InterPro" id="IPR013783">
    <property type="entry name" value="Ig-like_fold"/>
</dbReference>
<dbReference type="GO" id="GO:0000122">
    <property type="term" value="P:negative regulation of transcription by RNA polymerase II"/>
    <property type="evidence" value="ECO:0007669"/>
    <property type="project" value="UniProtKB-ARBA"/>
</dbReference>
<dbReference type="Gene3D" id="2.60.40.10">
    <property type="entry name" value="Immunoglobulins"/>
    <property type="match status" value="1"/>
</dbReference>
<keyword evidence="7" id="KW-0238">DNA-binding</keyword>
<dbReference type="InterPro" id="IPR036358">
    <property type="entry name" value="BTD_sf"/>
</dbReference>
<feature type="compositionally biased region" description="Polar residues" evidence="11">
    <location>
        <begin position="68"/>
        <end position="81"/>
    </location>
</feature>
<evidence type="ECO:0000256" key="2">
    <source>
        <dbReference type="ARBA" id="ARBA00009704"/>
    </source>
</evidence>
<dbReference type="SMART" id="SM01268">
    <property type="entry name" value="BTD"/>
    <property type="match status" value="1"/>
</dbReference>
<evidence type="ECO:0000256" key="1">
    <source>
        <dbReference type="ARBA" id="ARBA00004123"/>
    </source>
</evidence>
<keyword evidence="5" id="KW-0914">Notch signaling pathway</keyword>
<sequence length="637" mass="71660">MNDIYMQEINYGFPPEASYPPCDGQGFVTSNMSLAPYSSGAYSSPTPAYTSSQANHQNTVQYTDLNNRHPQQLGQHPSDVNRNGLHQSSPHLRSPPRPPDVVDSHPVDLSSPKPAGRYGVPMGYVQRESNGGGYGYQRCNYENGQDYNRVNGEQQQQPPHHPLVGHGALSLPLLPQGGRGHPPSPMDAPSPPVDDRHRNKRKDQRLTRDCMKKYLRERGDMVLVILHAKVAQKSYGNEKRFFCPPPCIYLMGDGWRKKQEQLAREGEGEQGAQLCAFIGIGNSDQEMQQLDFNGKTYCAAKTLYISDSDKRKHFMLSVKMFYGNGEDIGVFHSKRIKLYRLVKSGLFNRLRSQTVSTRYLHVESGNFHASSTQWGAFTIHLLDDTESESEEFTVRDGYIHYGSTVKLVCSVTGMALPRLIIRKVDKQTALLDADDPVSQLHKCAFFMKDTERMYLCLSQERIIQFQATPCPKEPNKEMINDGASWTIISTDKAEYTFYEGMGPVRSTVTPVPVVHSLHLNGGGDVAMLELTGENFTPSLKVWFGEVEAETMYRCQESMLCVVPDISAFREGWQWVRQPTQVPVSLVRNDGIIYSTGLTFTYTPEPGPRTHCPVVEDVLRPPDPRHPTHMYSTSELPM</sequence>
<dbReference type="GO" id="GO:0000978">
    <property type="term" value="F:RNA polymerase II cis-regulatory region sequence-specific DNA binding"/>
    <property type="evidence" value="ECO:0007669"/>
    <property type="project" value="InterPro"/>
</dbReference>
<dbReference type="InterPro" id="IPR008967">
    <property type="entry name" value="p53-like_TF_DNA-bd_sf"/>
</dbReference>
<evidence type="ECO:0000256" key="4">
    <source>
        <dbReference type="ARBA" id="ARBA00022737"/>
    </source>
</evidence>
<keyword evidence="3" id="KW-0678">Repressor</keyword>
<dbReference type="GO" id="GO:0007219">
    <property type="term" value="P:Notch signaling pathway"/>
    <property type="evidence" value="ECO:0007669"/>
    <property type="project" value="UniProtKB-KW"/>
</dbReference>
<comment type="similarity">
    <text evidence="2">Belongs to the Su(H) family.</text>
</comment>
<feature type="compositionally biased region" description="Polar residues" evidence="11">
    <location>
        <begin position="140"/>
        <end position="158"/>
    </location>
</feature>
<reference evidence="14 15" key="1">
    <citation type="journal article" date="2022" name="Nat. Ecol. Evol.">
        <title>A masculinizing supergene underlies an exaggerated male reproductive morph in a spider.</title>
        <authorList>
            <person name="Hendrickx F."/>
            <person name="De Corte Z."/>
            <person name="Sonet G."/>
            <person name="Van Belleghem S.M."/>
            <person name="Kostlbacher S."/>
            <person name="Vangestel C."/>
        </authorList>
    </citation>
    <scope>NUCLEOTIDE SEQUENCE [LARGE SCALE GENOMIC DNA]</scope>
    <source>
        <strain evidence="14">W744_W776</strain>
    </source>
</reference>
<feature type="region of interest" description="Disordered" evidence="11">
    <location>
        <begin position="68"/>
        <end position="207"/>
    </location>
</feature>
<keyword evidence="8" id="KW-0010">Activator</keyword>
<evidence type="ECO:0000256" key="9">
    <source>
        <dbReference type="ARBA" id="ARBA00023163"/>
    </source>
</evidence>
<keyword evidence="15" id="KW-1185">Reference proteome</keyword>
<dbReference type="GO" id="GO:0005654">
    <property type="term" value="C:nucleoplasm"/>
    <property type="evidence" value="ECO:0007669"/>
    <property type="project" value="UniProtKB-ARBA"/>
</dbReference>
<dbReference type="InterPro" id="IPR015350">
    <property type="entry name" value="Beta-trefoil_DNA-bd_dom"/>
</dbReference>
<evidence type="ECO:0000256" key="5">
    <source>
        <dbReference type="ARBA" id="ARBA00022976"/>
    </source>
</evidence>
<dbReference type="Gene3D" id="2.80.10.50">
    <property type="match status" value="1"/>
</dbReference>
<comment type="subcellular location">
    <subcellularLocation>
        <location evidence="1">Nucleus</location>
    </subcellularLocation>
</comment>
<dbReference type="InterPro" id="IPR040159">
    <property type="entry name" value="CLS_fam"/>
</dbReference>
<dbReference type="SUPFAM" id="SSF49417">
    <property type="entry name" value="p53-like transcription factors"/>
    <property type="match status" value="1"/>
</dbReference>
<dbReference type="Proteomes" id="UP000827092">
    <property type="component" value="Unassembled WGS sequence"/>
</dbReference>
<dbReference type="AlphaFoldDB" id="A0AAV6UMM9"/>
<organism evidence="14 15">
    <name type="scientific">Oedothorax gibbosus</name>
    <dbReference type="NCBI Taxonomy" id="931172"/>
    <lineage>
        <taxon>Eukaryota</taxon>
        <taxon>Metazoa</taxon>
        <taxon>Ecdysozoa</taxon>
        <taxon>Arthropoda</taxon>
        <taxon>Chelicerata</taxon>
        <taxon>Arachnida</taxon>
        <taxon>Araneae</taxon>
        <taxon>Araneomorphae</taxon>
        <taxon>Entelegynae</taxon>
        <taxon>Araneoidea</taxon>
        <taxon>Linyphiidae</taxon>
        <taxon>Erigoninae</taxon>
        <taxon>Oedothorax</taxon>
    </lineage>
</organism>
<dbReference type="SMART" id="SM01267">
    <property type="entry name" value="LAG1_DNAbind"/>
    <property type="match status" value="1"/>
</dbReference>
<dbReference type="InterPro" id="IPR038007">
    <property type="entry name" value="RBP-Jkappa_IPT"/>
</dbReference>
<gene>
    <name evidence="14" type="ORF">JTE90_003239</name>
</gene>
<accession>A0AAV6UMM9</accession>
<dbReference type="InterPro" id="IPR015351">
    <property type="entry name" value="RBP-J/Cbf11/Cbf12_DNA-bd"/>
</dbReference>
<evidence type="ECO:0000256" key="8">
    <source>
        <dbReference type="ARBA" id="ARBA00023159"/>
    </source>
</evidence>
<keyword evidence="9" id="KW-0804">Transcription</keyword>
<dbReference type="Pfam" id="PF20144">
    <property type="entry name" value="TIG_SUH"/>
    <property type="match status" value="1"/>
</dbReference>
<evidence type="ECO:0000256" key="10">
    <source>
        <dbReference type="ARBA" id="ARBA00023242"/>
    </source>
</evidence>
<protein>
    <recommendedName>
        <fullName evidence="16">Suppressor of hairless</fullName>
    </recommendedName>
</protein>
<dbReference type="GO" id="GO:0048513">
    <property type="term" value="P:animal organ development"/>
    <property type="evidence" value="ECO:0007669"/>
    <property type="project" value="UniProtKB-ARBA"/>
</dbReference>
<evidence type="ECO:0000256" key="7">
    <source>
        <dbReference type="ARBA" id="ARBA00023125"/>
    </source>
</evidence>
<dbReference type="PANTHER" id="PTHR10665">
    <property type="entry name" value="RECOMBINING BINDING PROTEIN SUPPRESSOR OF HAIRLESS"/>
    <property type="match status" value="1"/>
</dbReference>
<evidence type="ECO:0000256" key="3">
    <source>
        <dbReference type="ARBA" id="ARBA00022491"/>
    </source>
</evidence>
<evidence type="ECO:0000256" key="11">
    <source>
        <dbReference type="SAM" id="MobiDB-lite"/>
    </source>
</evidence>
<name>A0AAV6UMM9_9ARAC</name>
<dbReference type="FunFam" id="2.80.10.50:FF:000003">
    <property type="entry name" value="recombining binding protein suppressor of hairless"/>
    <property type="match status" value="1"/>
</dbReference>
<feature type="domain" description="RBP-J/Cbf11/Cbf12 DNA binding" evidence="12">
    <location>
        <begin position="222"/>
        <end position="346"/>
    </location>
</feature>
<evidence type="ECO:0000313" key="14">
    <source>
        <dbReference type="EMBL" id="KAG8185700.1"/>
    </source>
</evidence>
<dbReference type="SUPFAM" id="SSF110217">
    <property type="entry name" value="DNA-binding protein LAG-1 (CSL)"/>
    <property type="match status" value="1"/>
</dbReference>
<dbReference type="Pfam" id="PF09270">
    <property type="entry name" value="BTD"/>
    <property type="match status" value="1"/>
</dbReference>
<dbReference type="InterPro" id="IPR014756">
    <property type="entry name" value="Ig_E-set"/>
</dbReference>